<dbReference type="Gene3D" id="1.10.10.10">
    <property type="entry name" value="Winged helix-like DNA-binding domain superfamily/Winged helix DNA-binding domain"/>
    <property type="match status" value="1"/>
</dbReference>
<dbReference type="InterPro" id="IPR036390">
    <property type="entry name" value="WH_DNA-bd_sf"/>
</dbReference>
<proteinExistence type="predicted"/>
<evidence type="ECO:0000256" key="3">
    <source>
        <dbReference type="ARBA" id="ARBA00023163"/>
    </source>
</evidence>
<dbReference type="PRINTS" id="PR00598">
    <property type="entry name" value="HTHMARR"/>
</dbReference>
<comment type="caution">
    <text evidence="5">The sequence shown here is derived from an EMBL/GenBank/DDBJ whole genome shotgun (WGS) entry which is preliminary data.</text>
</comment>
<dbReference type="InterPro" id="IPR036388">
    <property type="entry name" value="WH-like_DNA-bd_sf"/>
</dbReference>
<dbReference type="PROSITE" id="PS50995">
    <property type="entry name" value="HTH_MARR_2"/>
    <property type="match status" value="1"/>
</dbReference>
<accession>A0ABR7KY14</accession>
<evidence type="ECO:0000256" key="2">
    <source>
        <dbReference type="ARBA" id="ARBA00023125"/>
    </source>
</evidence>
<keyword evidence="6" id="KW-1185">Reference proteome</keyword>
<gene>
    <name evidence="5" type="ORF">H7U22_21310</name>
</gene>
<dbReference type="InterPro" id="IPR000835">
    <property type="entry name" value="HTH_MarR-typ"/>
</dbReference>
<evidence type="ECO:0000313" key="6">
    <source>
        <dbReference type="Proteomes" id="UP000652755"/>
    </source>
</evidence>
<name>A0ABR7KY14_9SPHI</name>
<keyword evidence="2" id="KW-0238">DNA-binding</keyword>
<protein>
    <submittedName>
        <fullName evidence="5">Winged helix-turn-helix transcriptional regulator</fullName>
    </submittedName>
</protein>
<sequence length="224" mass="25698">MKSYSLLKDIIDLVEEFEKETHEESEITIGNFSNFLNARSLISIQDQSSVDLRFGAEELFAQEMAYQLDNNIGRLFVYMSRYAKNYIKKALDGSALHTAEDFTSLAILLTHESLSKTELIGLNLQEKTSGTEVINRLIKAGLVIQQDDKKDKRSKKISITEKGKELLYVVFNDMNHVGKMVTGNLSDNEKLTLQYLLQKLENFHYDIHKNKTISNKNELIAYSY</sequence>
<dbReference type="PANTHER" id="PTHR42756">
    <property type="entry name" value="TRANSCRIPTIONAL REGULATOR, MARR"/>
    <property type="match status" value="1"/>
</dbReference>
<organism evidence="5 6">
    <name type="scientific">Pedobacter fastidiosus</name>
    <dbReference type="NCBI Taxonomy" id="2765361"/>
    <lineage>
        <taxon>Bacteria</taxon>
        <taxon>Pseudomonadati</taxon>
        <taxon>Bacteroidota</taxon>
        <taxon>Sphingobacteriia</taxon>
        <taxon>Sphingobacteriales</taxon>
        <taxon>Sphingobacteriaceae</taxon>
        <taxon>Pedobacter</taxon>
    </lineage>
</organism>
<keyword evidence="3" id="KW-0804">Transcription</keyword>
<dbReference type="RefSeq" id="WP_187073385.1">
    <property type="nucleotide sequence ID" value="NZ_JACRYL010000031.1"/>
</dbReference>
<dbReference type="EMBL" id="JACRYL010000031">
    <property type="protein sequence ID" value="MBC6112967.1"/>
    <property type="molecule type" value="Genomic_DNA"/>
</dbReference>
<evidence type="ECO:0000256" key="1">
    <source>
        <dbReference type="ARBA" id="ARBA00023015"/>
    </source>
</evidence>
<evidence type="ECO:0000259" key="4">
    <source>
        <dbReference type="PROSITE" id="PS50995"/>
    </source>
</evidence>
<reference evidence="5 6" key="1">
    <citation type="submission" date="2020-08" db="EMBL/GenBank/DDBJ databases">
        <authorList>
            <person name="Sun Q."/>
            <person name="Inoue M."/>
        </authorList>
    </citation>
    <scope>NUCLEOTIDE SEQUENCE [LARGE SCALE GENOMIC DNA]</scope>
    <source>
        <strain evidence="5 6">CCM 8938</strain>
    </source>
</reference>
<dbReference type="PANTHER" id="PTHR42756:SF1">
    <property type="entry name" value="TRANSCRIPTIONAL REPRESSOR OF EMRAB OPERON"/>
    <property type="match status" value="1"/>
</dbReference>
<evidence type="ECO:0000313" key="5">
    <source>
        <dbReference type="EMBL" id="MBC6112967.1"/>
    </source>
</evidence>
<dbReference type="Pfam" id="PF13463">
    <property type="entry name" value="HTH_27"/>
    <property type="match status" value="1"/>
</dbReference>
<dbReference type="Proteomes" id="UP000652755">
    <property type="component" value="Unassembled WGS sequence"/>
</dbReference>
<keyword evidence="1" id="KW-0805">Transcription regulation</keyword>
<dbReference type="SMART" id="SM00347">
    <property type="entry name" value="HTH_MARR"/>
    <property type="match status" value="1"/>
</dbReference>
<feature type="domain" description="HTH marR-type" evidence="4">
    <location>
        <begin position="69"/>
        <end position="202"/>
    </location>
</feature>
<dbReference type="SUPFAM" id="SSF46785">
    <property type="entry name" value="Winged helix' DNA-binding domain"/>
    <property type="match status" value="1"/>
</dbReference>